<dbReference type="SUPFAM" id="SSF46689">
    <property type="entry name" value="Homeodomain-like"/>
    <property type="match status" value="1"/>
</dbReference>
<dbReference type="Proteomes" id="UP000016935">
    <property type="component" value="Unassembled WGS sequence"/>
</dbReference>
<evidence type="ECO:0000259" key="2">
    <source>
        <dbReference type="PROSITE" id="PS51253"/>
    </source>
</evidence>
<reference evidence="3 4" key="2">
    <citation type="journal article" date="2013" name="PLoS Genet.">
        <title>Comparative genome structure, secondary metabolite, and effector coding capacity across Cochliobolus pathogens.</title>
        <authorList>
            <person name="Condon B.J."/>
            <person name="Leng Y."/>
            <person name="Wu D."/>
            <person name="Bushley K.E."/>
            <person name="Ohm R.A."/>
            <person name="Otillar R."/>
            <person name="Martin J."/>
            <person name="Schackwitz W."/>
            <person name="Grimwood J."/>
            <person name="MohdZainudin N."/>
            <person name="Xue C."/>
            <person name="Wang R."/>
            <person name="Manning V.A."/>
            <person name="Dhillon B."/>
            <person name="Tu Z.J."/>
            <person name="Steffenson B.J."/>
            <person name="Salamov A."/>
            <person name="Sun H."/>
            <person name="Lowry S."/>
            <person name="LaButti K."/>
            <person name="Han J."/>
            <person name="Copeland A."/>
            <person name="Lindquist E."/>
            <person name="Barry K."/>
            <person name="Schmutz J."/>
            <person name="Baker S.E."/>
            <person name="Ciuffetti L.M."/>
            <person name="Grigoriev I.V."/>
            <person name="Zhong S."/>
            <person name="Turgeon B.G."/>
        </authorList>
    </citation>
    <scope>NUCLEOTIDE SEQUENCE [LARGE SCALE GENOMIC DNA]</scope>
    <source>
        <strain evidence="4">28A</strain>
    </source>
</reference>
<keyword evidence="4" id="KW-1185">Reference proteome</keyword>
<dbReference type="Pfam" id="PF03221">
    <property type="entry name" value="HTH_Tnp_Tc5"/>
    <property type="match status" value="1"/>
</dbReference>
<keyword evidence="1" id="KW-0238">DNA-binding</keyword>
<evidence type="ECO:0000256" key="1">
    <source>
        <dbReference type="ARBA" id="ARBA00023125"/>
    </source>
</evidence>
<dbReference type="OrthoDB" id="3693029at2759"/>
<evidence type="ECO:0000313" key="4">
    <source>
        <dbReference type="Proteomes" id="UP000016935"/>
    </source>
</evidence>
<dbReference type="InterPro" id="IPR006600">
    <property type="entry name" value="HTH_CenpB_DNA-bd_dom"/>
</dbReference>
<dbReference type="PROSITE" id="PS51253">
    <property type="entry name" value="HTH_CENPB"/>
    <property type="match status" value="1"/>
</dbReference>
<sequence>MANIEAALAAINALEPNEPFSYIDIAKKYSVVRSTLTQRHQGLHASRAIGGQKRQLLHPQQEQALIAYINRLTDRGLPPTQPMIRNFASQIAKTEVGVHWASRFVQRYPNQLTSRWAKGLDNCRHKADSRSKYNLYFSLLRDKINQYHVKARHIYNMDEKGFMLSIVSRSRRIFSKASYE</sequence>
<protein>
    <recommendedName>
        <fullName evidence="2">HTH CENPB-type domain-containing protein</fullName>
    </recommendedName>
</protein>
<name>R0ICX6_EXST2</name>
<dbReference type="GeneID" id="19405222"/>
<reference evidence="3 4" key="1">
    <citation type="journal article" date="2012" name="PLoS Pathog.">
        <title>Diverse lifestyles and strategies of plant pathogenesis encoded in the genomes of eighteen Dothideomycetes fungi.</title>
        <authorList>
            <person name="Ohm R.A."/>
            <person name="Feau N."/>
            <person name="Henrissat B."/>
            <person name="Schoch C.L."/>
            <person name="Horwitz B.A."/>
            <person name="Barry K.W."/>
            <person name="Condon B.J."/>
            <person name="Copeland A.C."/>
            <person name="Dhillon B."/>
            <person name="Glaser F."/>
            <person name="Hesse C.N."/>
            <person name="Kosti I."/>
            <person name="LaButti K."/>
            <person name="Lindquist E.A."/>
            <person name="Lucas S."/>
            <person name="Salamov A.A."/>
            <person name="Bradshaw R.E."/>
            <person name="Ciuffetti L."/>
            <person name="Hamelin R.C."/>
            <person name="Kema G.H.J."/>
            <person name="Lawrence C."/>
            <person name="Scott J.A."/>
            <person name="Spatafora J.W."/>
            <person name="Turgeon B.G."/>
            <person name="de Wit P.J.G.M."/>
            <person name="Zhong S."/>
            <person name="Goodwin S.B."/>
            <person name="Grigoriev I.V."/>
        </authorList>
    </citation>
    <scope>NUCLEOTIDE SEQUENCE [LARGE SCALE GENOMIC DNA]</scope>
    <source>
        <strain evidence="4">28A</strain>
    </source>
</reference>
<dbReference type="SMART" id="SM00674">
    <property type="entry name" value="CENPB"/>
    <property type="match status" value="1"/>
</dbReference>
<organism evidence="3 4">
    <name type="scientific">Exserohilum turcicum (strain 28A)</name>
    <name type="common">Northern leaf blight fungus</name>
    <name type="synonym">Setosphaeria turcica</name>
    <dbReference type="NCBI Taxonomy" id="671987"/>
    <lineage>
        <taxon>Eukaryota</taxon>
        <taxon>Fungi</taxon>
        <taxon>Dikarya</taxon>
        <taxon>Ascomycota</taxon>
        <taxon>Pezizomycotina</taxon>
        <taxon>Dothideomycetes</taxon>
        <taxon>Pleosporomycetidae</taxon>
        <taxon>Pleosporales</taxon>
        <taxon>Pleosporineae</taxon>
        <taxon>Pleosporaceae</taxon>
        <taxon>Exserohilum</taxon>
    </lineage>
</organism>
<dbReference type="HOGENOM" id="CLU_013929_17_1_1"/>
<dbReference type="EMBL" id="KB908833">
    <property type="protein sequence ID" value="EOA83215.1"/>
    <property type="molecule type" value="Genomic_DNA"/>
</dbReference>
<gene>
    <name evidence="3" type="ORF">SETTUDRAFT_56782</name>
</gene>
<dbReference type="InterPro" id="IPR009057">
    <property type="entry name" value="Homeodomain-like_sf"/>
</dbReference>
<accession>R0ICX6</accession>
<dbReference type="GO" id="GO:0003677">
    <property type="term" value="F:DNA binding"/>
    <property type="evidence" value="ECO:0007669"/>
    <property type="project" value="UniProtKB-KW"/>
</dbReference>
<dbReference type="AlphaFoldDB" id="R0ICX6"/>
<dbReference type="RefSeq" id="XP_008028884.1">
    <property type="nucleotide sequence ID" value="XM_008030693.1"/>
</dbReference>
<feature type="non-terminal residue" evidence="3">
    <location>
        <position position="180"/>
    </location>
</feature>
<feature type="domain" description="HTH CENPB-type" evidence="2">
    <location>
        <begin position="49"/>
        <end position="114"/>
    </location>
</feature>
<evidence type="ECO:0000313" key="3">
    <source>
        <dbReference type="EMBL" id="EOA83215.1"/>
    </source>
</evidence>
<proteinExistence type="predicted"/>